<feature type="domain" description="Transposase IS200-like" evidence="1">
    <location>
        <begin position="9"/>
        <end position="124"/>
    </location>
</feature>
<dbReference type="SUPFAM" id="SSF143422">
    <property type="entry name" value="Transposase IS200-like"/>
    <property type="match status" value="1"/>
</dbReference>
<protein>
    <submittedName>
        <fullName evidence="2">Transposase</fullName>
    </submittedName>
</protein>
<dbReference type="GO" id="GO:0003677">
    <property type="term" value="F:DNA binding"/>
    <property type="evidence" value="ECO:0007669"/>
    <property type="project" value="InterPro"/>
</dbReference>
<dbReference type="PANTHER" id="PTHR34322">
    <property type="entry name" value="TRANSPOSASE, Y1_TNP DOMAIN-CONTAINING"/>
    <property type="match status" value="1"/>
</dbReference>
<dbReference type="GO" id="GO:0006313">
    <property type="term" value="P:DNA transposition"/>
    <property type="evidence" value="ECO:0007669"/>
    <property type="project" value="InterPro"/>
</dbReference>
<dbReference type="InterPro" id="IPR036515">
    <property type="entry name" value="Transposase_17_sf"/>
</dbReference>
<reference evidence="2" key="1">
    <citation type="submission" date="2020-05" db="EMBL/GenBank/DDBJ databases">
        <title>Sulfur intermediates as new biogeochemical hubs in an aquatic model microbial ecosystem.</title>
        <authorList>
            <person name="Vigneron A."/>
        </authorList>
    </citation>
    <scope>NUCLEOTIDE SEQUENCE</scope>
    <source>
        <strain evidence="2">Bin.250</strain>
    </source>
</reference>
<accession>A0A972VYS6</accession>
<dbReference type="AlphaFoldDB" id="A0A972VYS6"/>
<name>A0A972VYS6_9GAMM</name>
<dbReference type="PANTHER" id="PTHR34322:SF2">
    <property type="entry name" value="TRANSPOSASE IS200-LIKE DOMAIN-CONTAINING PROTEIN"/>
    <property type="match status" value="1"/>
</dbReference>
<dbReference type="Gene3D" id="3.30.70.1290">
    <property type="entry name" value="Transposase IS200-like"/>
    <property type="match status" value="1"/>
</dbReference>
<evidence type="ECO:0000313" key="3">
    <source>
        <dbReference type="Proteomes" id="UP000754644"/>
    </source>
</evidence>
<dbReference type="Proteomes" id="UP000754644">
    <property type="component" value="Unassembled WGS sequence"/>
</dbReference>
<dbReference type="InterPro" id="IPR002686">
    <property type="entry name" value="Transposase_17"/>
</dbReference>
<dbReference type="GO" id="GO:0004803">
    <property type="term" value="F:transposase activity"/>
    <property type="evidence" value="ECO:0007669"/>
    <property type="project" value="InterPro"/>
</dbReference>
<dbReference type="SMART" id="SM01321">
    <property type="entry name" value="Y1_Tnp"/>
    <property type="match status" value="1"/>
</dbReference>
<dbReference type="EMBL" id="JABMOJ010000466">
    <property type="protein sequence ID" value="NQV66143.1"/>
    <property type="molecule type" value="Genomic_DNA"/>
</dbReference>
<dbReference type="Pfam" id="PF01797">
    <property type="entry name" value="Y1_Tnp"/>
    <property type="match status" value="1"/>
</dbReference>
<proteinExistence type="predicted"/>
<evidence type="ECO:0000313" key="2">
    <source>
        <dbReference type="EMBL" id="NQV66143.1"/>
    </source>
</evidence>
<sequence>MPRKHRCLPVAMPAHIIQRGVNRQICFGADEDMAAYANWLFEGSLKFGVSIHAWVLMTNHVHLLLTPLQEHAISNCMQYLGRYYVRYFNYRYQRTGTLFEDRFKSHPVQTNAYFLACSRYIEQNPVRSGMVRHPAEYKWSSYAAQALGRDVKMWTPHEEYETLGSTQRTRQVAYQQLFDQALESDLVAEIKQAQQTGFVLGTVEFRQQFEALTGYPQFHKKRGPKPPV</sequence>
<organism evidence="2 3">
    <name type="scientific">SAR86 cluster bacterium</name>
    <dbReference type="NCBI Taxonomy" id="2030880"/>
    <lineage>
        <taxon>Bacteria</taxon>
        <taxon>Pseudomonadati</taxon>
        <taxon>Pseudomonadota</taxon>
        <taxon>Gammaproteobacteria</taxon>
        <taxon>SAR86 cluster</taxon>
    </lineage>
</organism>
<comment type="caution">
    <text evidence="2">The sequence shown here is derived from an EMBL/GenBank/DDBJ whole genome shotgun (WGS) entry which is preliminary data.</text>
</comment>
<gene>
    <name evidence="2" type="ORF">HQ497_12345</name>
</gene>
<evidence type="ECO:0000259" key="1">
    <source>
        <dbReference type="SMART" id="SM01321"/>
    </source>
</evidence>